<evidence type="ECO:0000256" key="1">
    <source>
        <dbReference type="SAM" id="SignalP"/>
    </source>
</evidence>
<dbReference type="EMBL" id="RBNI01000456">
    <property type="protein sequence ID" value="RUP51802.1"/>
    <property type="molecule type" value="Genomic_DNA"/>
</dbReference>
<keyword evidence="3" id="KW-1185">Reference proteome</keyword>
<gene>
    <name evidence="2" type="ORF">BC936DRAFT_145764</name>
</gene>
<keyword evidence="1" id="KW-0732">Signal</keyword>
<evidence type="ECO:0000313" key="3">
    <source>
        <dbReference type="Proteomes" id="UP000268093"/>
    </source>
</evidence>
<protein>
    <submittedName>
        <fullName evidence="2">Uncharacterized protein</fullName>
    </submittedName>
</protein>
<dbReference type="Proteomes" id="UP000268093">
    <property type="component" value="Unassembled WGS sequence"/>
</dbReference>
<dbReference type="AlphaFoldDB" id="A0A433DLR0"/>
<evidence type="ECO:0000313" key="2">
    <source>
        <dbReference type="EMBL" id="RUP51802.1"/>
    </source>
</evidence>
<feature type="chain" id="PRO_5019264815" evidence="1">
    <location>
        <begin position="21"/>
        <end position="150"/>
    </location>
</feature>
<name>A0A433DLR0_9FUNG</name>
<feature type="signal peptide" evidence="1">
    <location>
        <begin position="1"/>
        <end position="20"/>
    </location>
</feature>
<proteinExistence type="predicted"/>
<sequence>MTHNCLVYDIFGWICNVVLDILCCEVRPHGMHCIPIEGSTDPLHITGLNMCFTMQLHVCDLISLSKGLGSAEYYSQSAYHYHHPHLNAKKARDCWPQHLCHIEATHWLGLYSCPLHYLYPYHSVHHASEQLAQIYQAAHTTAYMEFATVY</sequence>
<reference evidence="2 3" key="1">
    <citation type="journal article" date="2018" name="New Phytol.">
        <title>Phylogenomics of Endogonaceae and evolution of mycorrhizas within Mucoromycota.</title>
        <authorList>
            <person name="Chang Y."/>
            <person name="Desiro A."/>
            <person name="Na H."/>
            <person name="Sandor L."/>
            <person name="Lipzen A."/>
            <person name="Clum A."/>
            <person name="Barry K."/>
            <person name="Grigoriev I.V."/>
            <person name="Martin F.M."/>
            <person name="Stajich J.E."/>
            <person name="Smith M.E."/>
            <person name="Bonito G."/>
            <person name="Spatafora J.W."/>
        </authorList>
    </citation>
    <scope>NUCLEOTIDE SEQUENCE [LARGE SCALE GENOMIC DNA]</scope>
    <source>
        <strain evidence="2 3">GMNB39</strain>
    </source>
</reference>
<comment type="caution">
    <text evidence="2">The sequence shown here is derived from an EMBL/GenBank/DDBJ whole genome shotgun (WGS) entry which is preliminary data.</text>
</comment>
<organism evidence="2 3">
    <name type="scientific">Jimgerdemannia flammicorona</name>
    <dbReference type="NCBI Taxonomy" id="994334"/>
    <lineage>
        <taxon>Eukaryota</taxon>
        <taxon>Fungi</taxon>
        <taxon>Fungi incertae sedis</taxon>
        <taxon>Mucoromycota</taxon>
        <taxon>Mucoromycotina</taxon>
        <taxon>Endogonomycetes</taxon>
        <taxon>Endogonales</taxon>
        <taxon>Endogonaceae</taxon>
        <taxon>Jimgerdemannia</taxon>
    </lineage>
</organism>
<accession>A0A433DLR0</accession>